<evidence type="ECO:0000313" key="6">
    <source>
        <dbReference type="EMBL" id="OAT10753.1"/>
    </source>
</evidence>
<sequence>MQLSAFFPFYRNHNVLSTVSQEPYVWSSVIKATKSAMAIWYAYMYTLFHQAHTTGSTVMRALAWEFPNDLSLASADRQFLLGPSLMVIPVLKPQATAVDGEIWYDWYAHTPFKAIAVKNSTIDAPLGHIPLYVRGGSVPPMHEPALTTRAARNSPWSLLVVLDRESRAKGQIYIDDGESVKPNSTLLIHLTVEGNSIHAVSNRSYEDTNCLDRLQAHRHAGLRSTTINSLTSLWHIIRHRVSWPLLN</sequence>
<dbReference type="RefSeq" id="XP_031579488.1">
    <property type="nucleotide sequence ID" value="XM_031725136.1"/>
</dbReference>
<dbReference type="GO" id="GO:0004558">
    <property type="term" value="F:alpha-1,4-glucosidase activity"/>
    <property type="evidence" value="ECO:0007669"/>
    <property type="project" value="UniProtKB-EC"/>
</dbReference>
<dbReference type="Gene3D" id="3.20.20.80">
    <property type="entry name" value="Glycosidases"/>
    <property type="match status" value="1"/>
</dbReference>
<dbReference type="InterPro" id="IPR000322">
    <property type="entry name" value="Glyco_hydro_31_TIM"/>
</dbReference>
<dbReference type="InterPro" id="IPR048395">
    <property type="entry name" value="Glyco_hydro_31_C"/>
</dbReference>
<dbReference type="Gene3D" id="2.60.40.1180">
    <property type="entry name" value="Golgi alpha-mannosidase II"/>
    <property type="match status" value="2"/>
</dbReference>
<dbReference type="EMBL" id="GG657461">
    <property type="protein sequence ID" value="OAT10753.1"/>
    <property type="molecule type" value="Genomic_DNA"/>
</dbReference>
<evidence type="ECO:0000256" key="2">
    <source>
        <dbReference type="ARBA" id="ARBA00012741"/>
    </source>
</evidence>
<keyword evidence="7" id="KW-1185">Reference proteome</keyword>
<organism evidence="6 7">
    <name type="scientific">Blastomyces gilchristii (strain SLH14081)</name>
    <name type="common">Blastomyces dermatitidis</name>
    <dbReference type="NCBI Taxonomy" id="559298"/>
    <lineage>
        <taxon>Eukaryota</taxon>
        <taxon>Fungi</taxon>
        <taxon>Dikarya</taxon>
        <taxon>Ascomycota</taxon>
        <taxon>Pezizomycotina</taxon>
        <taxon>Eurotiomycetes</taxon>
        <taxon>Eurotiomycetidae</taxon>
        <taxon>Onygenales</taxon>
        <taxon>Ajellomycetaceae</taxon>
        <taxon>Blastomyces</taxon>
    </lineage>
</organism>
<dbReference type="PANTHER" id="PTHR22762:SF133">
    <property type="entry name" value="P-TYPE DOMAIN-CONTAINING PROTEIN"/>
    <property type="match status" value="1"/>
</dbReference>
<comment type="catalytic activity">
    <reaction evidence="1">
        <text>Hydrolysis of terminal, non-reducing (1-&gt;4)-linked alpha-D-glucose residues with release of alpha-D-glucose.</text>
        <dbReference type="EC" id="3.2.1.20"/>
    </reaction>
</comment>
<dbReference type="PANTHER" id="PTHR22762">
    <property type="entry name" value="ALPHA-GLUCOSIDASE"/>
    <property type="match status" value="1"/>
</dbReference>
<evidence type="ECO:0000256" key="1">
    <source>
        <dbReference type="ARBA" id="ARBA00001657"/>
    </source>
</evidence>
<dbReference type="OrthoDB" id="5839090at2759"/>
<comment type="similarity">
    <text evidence="3">Belongs to the glycosyl hydrolase 31 family.</text>
</comment>
<dbReference type="InterPro" id="IPR013780">
    <property type="entry name" value="Glyco_hydro_b"/>
</dbReference>
<keyword evidence="3" id="KW-0326">Glycosidase</keyword>
<dbReference type="KEGG" id="bgh:BDBG_17408"/>
<dbReference type="Proteomes" id="UP000002038">
    <property type="component" value="Unassembled WGS sequence"/>
</dbReference>
<evidence type="ECO:0000259" key="5">
    <source>
        <dbReference type="Pfam" id="PF21365"/>
    </source>
</evidence>
<dbReference type="GeneID" id="42529123"/>
<name>A0A179USJ9_BLAGS</name>
<reference evidence="7" key="1">
    <citation type="journal article" date="2015" name="PLoS Genet.">
        <title>The dynamic genome and transcriptome of the human fungal pathogen Blastomyces and close relative Emmonsia.</title>
        <authorList>
            <person name="Munoz J.F."/>
            <person name="Gauthier G.M."/>
            <person name="Desjardins C.A."/>
            <person name="Gallo J.E."/>
            <person name="Holder J."/>
            <person name="Sullivan T.D."/>
            <person name="Marty A.J."/>
            <person name="Carmen J.C."/>
            <person name="Chen Z."/>
            <person name="Ding L."/>
            <person name="Gujja S."/>
            <person name="Magrini V."/>
            <person name="Misas E."/>
            <person name="Mitreva M."/>
            <person name="Priest M."/>
            <person name="Saif S."/>
            <person name="Whiston E.A."/>
            <person name="Young S."/>
            <person name="Zeng Q."/>
            <person name="Goldman W.E."/>
            <person name="Mardis E.R."/>
            <person name="Taylor J.W."/>
            <person name="McEwen J.G."/>
            <person name="Clay O.K."/>
            <person name="Klein B.S."/>
            <person name="Cuomo C.A."/>
        </authorList>
    </citation>
    <scope>NUCLEOTIDE SEQUENCE [LARGE SCALE GENOMIC DNA]</scope>
    <source>
        <strain evidence="7">SLH14081</strain>
    </source>
</reference>
<dbReference type="Pfam" id="PF21365">
    <property type="entry name" value="Glyco_hydro_31_3rd"/>
    <property type="match status" value="1"/>
</dbReference>
<dbReference type="AlphaFoldDB" id="A0A179USJ9"/>
<keyword evidence="3" id="KW-0378">Hydrolase</keyword>
<dbReference type="Pfam" id="PF01055">
    <property type="entry name" value="Glyco_hydro_31_2nd"/>
    <property type="match status" value="1"/>
</dbReference>
<gene>
    <name evidence="6" type="ORF">BDBG_17408</name>
</gene>
<accession>A0A179USJ9</accession>
<dbReference type="VEuPathDB" id="FungiDB:BDBG_17408"/>
<dbReference type="GO" id="GO:0005975">
    <property type="term" value="P:carbohydrate metabolic process"/>
    <property type="evidence" value="ECO:0007669"/>
    <property type="project" value="InterPro"/>
</dbReference>
<feature type="domain" description="Glycosyl hydrolase family 31 C-terminal" evidence="5">
    <location>
        <begin position="55"/>
        <end position="138"/>
    </location>
</feature>
<protein>
    <recommendedName>
        <fullName evidence="2">alpha-glucosidase</fullName>
        <ecNumber evidence="2">3.2.1.20</ecNumber>
    </recommendedName>
</protein>
<evidence type="ECO:0000259" key="4">
    <source>
        <dbReference type="Pfam" id="PF01055"/>
    </source>
</evidence>
<proteinExistence type="inferred from homology"/>
<feature type="domain" description="Glycoside hydrolase family 31 TIM barrel" evidence="4">
    <location>
        <begin position="1"/>
        <end position="46"/>
    </location>
</feature>
<dbReference type="SUPFAM" id="SSF51011">
    <property type="entry name" value="Glycosyl hydrolase domain"/>
    <property type="match status" value="1"/>
</dbReference>
<evidence type="ECO:0000256" key="3">
    <source>
        <dbReference type="RuleBase" id="RU361185"/>
    </source>
</evidence>
<dbReference type="STRING" id="559298.A0A179USJ9"/>
<dbReference type="EC" id="3.2.1.20" evidence="2"/>
<evidence type="ECO:0000313" key="7">
    <source>
        <dbReference type="Proteomes" id="UP000002038"/>
    </source>
</evidence>